<dbReference type="FunFam" id="3.40.1190.20:FF:000001">
    <property type="entry name" value="Phosphofructokinase"/>
    <property type="match status" value="1"/>
</dbReference>
<evidence type="ECO:0000313" key="13">
    <source>
        <dbReference type="Proteomes" id="UP000094271"/>
    </source>
</evidence>
<keyword evidence="5 6" id="KW-0067">ATP-binding</keyword>
<comment type="similarity">
    <text evidence="1">Belongs to the carbohydrate kinase pfkB family.</text>
</comment>
<dbReference type="Gene3D" id="3.40.1190.20">
    <property type="match status" value="1"/>
</dbReference>
<reference evidence="11 14" key="2">
    <citation type="submission" date="2016-08" db="EMBL/GenBank/DDBJ databases">
        <title>Characterization of Isolates of Eisenbergiella tayi Derived from Blood Cultures, Using Whole Genome Sequencing.</title>
        <authorList>
            <person name="Bernier A.-M."/>
            <person name="Burdz T."/>
            <person name="Wiebe D."/>
            <person name="Bernard K."/>
        </authorList>
    </citation>
    <scope>NUCLEOTIDE SEQUENCE [LARGE SCALE GENOMIC DNA]</scope>
    <source>
        <strain evidence="11 14">NML120146</strain>
    </source>
</reference>
<gene>
    <name evidence="8" type="primary">lacC</name>
    <name evidence="9" type="ORF">BEH84_04415</name>
    <name evidence="10" type="ORF">BEI59_32830</name>
    <name evidence="8" type="ORF">BEI61_04957</name>
    <name evidence="11" type="ORF">BEI63_03295</name>
</gene>
<organism evidence="8 12">
    <name type="scientific">Eisenbergiella tayi</name>
    <dbReference type="NCBI Taxonomy" id="1432052"/>
    <lineage>
        <taxon>Bacteria</taxon>
        <taxon>Bacillati</taxon>
        <taxon>Bacillota</taxon>
        <taxon>Clostridia</taxon>
        <taxon>Lachnospirales</taxon>
        <taxon>Lachnospiraceae</taxon>
        <taxon>Eisenbergiella</taxon>
    </lineage>
</organism>
<dbReference type="EMBL" id="MCGH01000003">
    <property type="protein sequence ID" value="ODM04153.1"/>
    <property type="molecule type" value="Genomic_DNA"/>
</dbReference>
<dbReference type="Proteomes" id="UP000094067">
    <property type="component" value="Unassembled WGS sequence"/>
</dbReference>
<evidence type="ECO:0000313" key="12">
    <source>
        <dbReference type="Proteomes" id="UP000094067"/>
    </source>
</evidence>
<dbReference type="GO" id="GO:0016052">
    <property type="term" value="P:carbohydrate catabolic process"/>
    <property type="evidence" value="ECO:0007669"/>
    <property type="project" value="UniProtKB-ARBA"/>
</dbReference>
<feature type="domain" description="Carbohydrate kinase PfkB" evidence="7">
    <location>
        <begin position="17"/>
        <end position="289"/>
    </location>
</feature>
<dbReference type="AlphaFoldDB" id="A0A1E3A5W5"/>
<evidence type="ECO:0000256" key="6">
    <source>
        <dbReference type="PIRNR" id="PIRNR000535"/>
    </source>
</evidence>
<evidence type="ECO:0000313" key="9">
    <source>
        <dbReference type="EMBL" id="ODM10046.1"/>
    </source>
</evidence>
<evidence type="ECO:0000259" key="7">
    <source>
        <dbReference type="Pfam" id="PF00294"/>
    </source>
</evidence>
<dbReference type="GO" id="GO:0005829">
    <property type="term" value="C:cytosol"/>
    <property type="evidence" value="ECO:0007669"/>
    <property type="project" value="TreeGrafter"/>
</dbReference>
<keyword evidence="6" id="KW-0423">Lactose metabolism</keyword>
<evidence type="ECO:0000313" key="10">
    <source>
        <dbReference type="EMBL" id="ODR39753.1"/>
    </source>
</evidence>
<dbReference type="UniPathway" id="UPA00704">
    <property type="reaction ID" value="UER00715"/>
</dbReference>
<dbReference type="PIRSF" id="PIRSF000535">
    <property type="entry name" value="1PFK/6PFK/LacC"/>
    <property type="match status" value="1"/>
</dbReference>
<dbReference type="GO" id="GO:0009024">
    <property type="term" value="F:tagatose-6-phosphate kinase activity"/>
    <property type="evidence" value="ECO:0007669"/>
    <property type="project" value="UniProtKB-EC"/>
</dbReference>
<dbReference type="GO" id="GO:2001059">
    <property type="term" value="P:D-tagatose 6-phosphate catabolic process"/>
    <property type="evidence" value="ECO:0007669"/>
    <property type="project" value="UniProtKB-UniPathway"/>
</dbReference>
<dbReference type="PATRIC" id="fig|1432052.3.peg.4893"/>
<keyword evidence="14" id="KW-1185">Reference proteome</keyword>
<evidence type="ECO:0000256" key="1">
    <source>
        <dbReference type="ARBA" id="ARBA00005380"/>
    </source>
</evidence>
<dbReference type="NCBIfam" id="TIGR03828">
    <property type="entry name" value="pfkB"/>
    <property type="match status" value="1"/>
</dbReference>
<protein>
    <recommendedName>
        <fullName evidence="6">Tagatose-6-phosphate kinase</fullName>
        <ecNumber evidence="6">2.7.1.144</ecNumber>
    </recommendedName>
</protein>
<evidence type="ECO:0000313" key="14">
    <source>
        <dbReference type="Proteomes" id="UP000094869"/>
    </source>
</evidence>
<evidence type="ECO:0000256" key="2">
    <source>
        <dbReference type="ARBA" id="ARBA00022679"/>
    </source>
</evidence>
<dbReference type="GO" id="GO:0008662">
    <property type="term" value="F:1-phosphofructokinase activity"/>
    <property type="evidence" value="ECO:0007669"/>
    <property type="project" value="InterPro"/>
</dbReference>
<reference evidence="10 13" key="3">
    <citation type="submission" date="2016-08" db="EMBL/GenBank/DDBJ databases">
        <authorList>
            <person name="Seilhamer J.J."/>
        </authorList>
    </citation>
    <scope>NUCLEOTIDE SEQUENCE [LARGE SCALE GENOMIC DNA]</scope>
    <source>
        <strain evidence="10 13">NML150140-1</strain>
    </source>
</reference>
<dbReference type="NCBIfam" id="TIGR03168">
    <property type="entry name" value="1-PFK"/>
    <property type="match status" value="1"/>
</dbReference>
<dbReference type="EMBL" id="MCGI01000004">
    <property type="protein sequence ID" value="ODM10046.1"/>
    <property type="molecule type" value="Genomic_DNA"/>
</dbReference>
<dbReference type="GO" id="GO:0005988">
    <property type="term" value="P:lactose metabolic process"/>
    <property type="evidence" value="ECO:0007669"/>
    <property type="project" value="UniProtKB-KW"/>
</dbReference>
<name>A0A1E3A5W5_9FIRM</name>
<evidence type="ECO:0000256" key="4">
    <source>
        <dbReference type="ARBA" id="ARBA00022777"/>
    </source>
</evidence>
<evidence type="ECO:0000313" key="11">
    <source>
        <dbReference type="EMBL" id="ODR60757.1"/>
    </source>
</evidence>
<keyword evidence="4 8" id="KW-0418">Kinase</keyword>
<dbReference type="EMBL" id="MEHD01000009">
    <property type="protein sequence ID" value="ODR60757.1"/>
    <property type="molecule type" value="Genomic_DNA"/>
</dbReference>
<reference evidence="12 15" key="1">
    <citation type="submission" date="2016-07" db="EMBL/GenBank/DDBJ databases">
        <title>Characterization of isolates of Eisenbergiella tayi derived from blood cultures, using whole genome sequencing.</title>
        <authorList>
            <person name="Burdz T."/>
            <person name="Wiebe D."/>
            <person name="Huynh C."/>
            <person name="Bernard K."/>
        </authorList>
    </citation>
    <scope>NUCLEOTIDE SEQUENCE [LARGE SCALE GENOMIC DNA]</scope>
    <source>
        <strain evidence="8 12">NML 110608</strain>
        <strain evidence="9 15">NML 120489</strain>
    </source>
</reference>
<dbReference type="PANTHER" id="PTHR46566">
    <property type="entry name" value="1-PHOSPHOFRUCTOKINASE-RELATED"/>
    <property type="match status" value="1"/>
</dbReference>
<dbReference type="RefSeq" id="WP_069154390.1">
    <property type="nucleotide sequence ID" value="NZ_BAABXS010000001.1"/>
</dbReference>
<dbReference type="InterPro" id="IPR022463">
    <property type="entry name" value="1-PFruKinase"/>
</dbReference>
<dbReference type="SUPFAM" id="SSF53613">
    <property type="entry name" value="Ribokinase-like"/>
    <property type="match status" value="1"/>
</dbReference>
<proteinExistence type="inferred from homology"/>
<dbReference type="GO" id="GO:0044281">
    <property type="term" value="P:small molecule metabolic process"/>
    <property type="evidence" value="ECO:0007669"/>
    <property type="project" value="UniProtKB-ARBA"/>
</dbReference>
<accession>A0A1E3A5W5</accession>
<comment type="pathway">
    <text evidence="6">Carbohydrate metabolism; D-tagatose 6-phosphate degradation; D-glyceraldehyde 3-phosphate and glycerone phosphate from D-tagatose 6-phosphate: step 1/2.</text>
</comment>
<keyword evidence="2 6" id="KW-0808">Transferase</keyword>
<evidence type="ECO:0000256" key="3">
    <source>
        <dbReference type="ARBA" id="ARBA00022741"/>
    </source>
</evidence>
<dbReference type="GeneID" id="93302363"/>
<dbReference type="InterPro" id="IPR017583">
    <property type="entry name" value="Tagatose/fructose_Pkinase"/>
</dbReference>
<dbReference type="CDD" id="cd01164">
    <property type="entry name" value="FruK_PfkB_like"/>
    <property type="match status" value="1"/>
</dbReference>
<dbReference type="Proteomes" id="UP000094271">
    <property type="component" value="Unassembled WGS sequence"/>
</dbReference>
<dbReference type="OrthoDB" id="9801219at2"/>
<dbReference type="Proteomes" id="UP000094869">
    <property type="component" value="Unassembled WGS sequence"/>
</dbReference>
<dbReference type="GO" id="GO:0005524">
    <property type="term" value="F:ATP binding"/>
    <property type="evidence" value="ECO:0007669"/>
    <property type="project" value="UniProtKB-KW"/>
</dbReference>
<dbReference type="EMBL" id="MEHA01000042">
    <property type="protein sequence ID" value="ODR39753.1"/>
    <property type="molecule type" value="Genomic_DNA"/>
</dbReference>
<comment type="similarity">
    <text evidence="6">Belongs to the carbohydrate kinase PfkB family. LacC subfamily.</text>
</comment>
<comment type="caution">
    <text evidence="8">The sequence shown here is derived from an EMBL/GenBank/DDBJ whole genome shotgun (WGS) entry which is preliminary data.</text>
</comment>
<comment type="catalytic activity">
    <reaction evidence="6">
        <text>D-tagatofuranose 6-phosphate + ATP = D-tagatofuranose 1,6-bisphosphate + ADP + H(+)</text>
        <dbReference type="Rhea" id="RHEA:12420"/>
        <dbReference type="ChEBI" id="CHEBI:15378"/>
        <dbReference type="ChEBI" id="CHEBI:30616"/>
        <dbReference type="ChEBI" id="CHEBI:58694"/>
        <dbReference type="ChEBI" id="CHEBI:58695"/>
        <dbReference type="ChEBI" id="CHEBI:456216"/>
        <dbReference type="EC" id="2.7.1.144"/>
    </reaction>
</comment>
<dbReference type="InterPro" id="IPR011611">
    <property type="entry name" value="PfkB_dom"/>
</dbReference>
<evidence type="ECO:0000256" key="5">
    <source>
        <dbReference type="ARBA" id="ARBA00022840"/>
    </source>
</evidence>
<sequence length="308" mass="33171">MILTVTLNPAVDKTYRTGELFPGRVNRMRSVDNIPGGKGINVSKILRQYDYEVTATGFLGGYQGRWMEDQLDRLKIRSAFVQVDGETRTSMNIVADNGYVTEILEPGPHISDTQLKEFMQKFASLAEESGLVILSGSAAPGIPTDIYARLIRSASSMGKQVILDTSGELLKEGVKAAPSVVKPNRKELEYIIGRRLQDMNDIKDASSVLLSDGVGLVIVSLGDKGLLLAGKGRCLYARVPRVTALNTVGCGDSVVASLAMSMTSGADIEEMLRKAAAVSAANATTLESGNVPLKLAEEILRDIHIEEI</sequence>
<keyword evidence="3 6" id="KW-0547">Nucleotide-binding</keyword>
<dbReference type="PANTHER" id="PTHR46566:SF1">
    <property type="entry name" value="1-PHOSPHOFRUCTOKINASE"/>
    <property type="match status" value="1"/>
</dbReference>
<evidence type="ECO:0000313" key="15">
    <source>
        <dbReference type="Proteomes" id="UP000095003"/>
    </source>
</evidence>
<dbReference type="EC" id="2.7.1.144" evidence="6"/>
<evidence type="ECO:0000313" key="8">
    <source>
        <dbReference type="EMBL" id="ODM04153.1"/>
    </source>
</evidence>
<dbReference type="Proteomes" id="UP000095003">
    <property type="component" value="Unassembled WGS sequence"/>
</dbReference>
<dbReference type="Pfam" id="PF00294">
    <property type="entry name" value="PfkB"/>
    <property type="match status" value="1"/>
</dbReference>
<dbReference type="InterPro" id="IPR029056">
    <property type="entry name" value="Ribokinase-like"/>
</dbReference>